<sequence>MQLVFFDDALEHLTRICRTVALPQGNCLLVGVGGSGKSSLARLAAYAIGAQVFEITLTRGYDEAAFREDLKRLYALLGADNKRVVFLFTDAHVADESFLELVNNMLTSGMVPALYDDGEKDALASGCRDEVAARGLDDSREGLWRYFVQKCRDNLHVVLAMSPVGEALRTRCRNFPGLVNNTVIDWFEPWPEQALHSVATVFLSEEDLPAALRAGIVEHMVGVHQGVRQFSSKFEAQLRRHNYVTPKNYLDYISTYRRLLQGQRCSNEEMATRLSGGLSKLEQAATEVDALQKELSQARVVVKGATEECNQLLQVIASNTSDAETRQKAAQEKEEALKEQSAQIAVEKVEAEQALSEAIPALEEAAAALNDLKRDDITEIRSFAKPHILVQKVCECVVILRNLKDVSWAGAKSMMADPSFLKSLVDFDKDGLSDKQAGSRWGGVKRVKGDYMKDPAFTLDNIKNISTAGAGLLKWVLAMVNYFGVARGVEPKRKKVAEAEKSLRLAQKDLIETKERLAELNRQLAALRDQFSTKTAEQLDLKAKAEVMERRLNAAERLISGLGSERARWGADVAQLAVAREKLSMLRDTWAPDAASRALPLTAPLRLEALLTSDVEVAQWAGEGLPGDELSVQNGILTTRANRWPLCIDPQMQAVRWIKAREGKALDSKVKTFNDADFLKQLELAVTYGSAFLFEGCDEYIDPVIDPVLEKALTPGLGGKLTIKLGDKEVDWDPNFRLYLTTKLSNPHYGPEVAGKTSIINYAVTQDGLAQQLLGVVVAHERPDLESSRQDLIREMSANKGLLSKLEDTLLRELSSATGNILDNQELLTTLEGAKSKAVELADKLETANSTAAEIDDARVRYRPVAARGAALFFCMAGLAAVNNMYEYSLAAFLGVFNQSLRSSKKEHALEARLRSLSEQLTGDVYAYVCTGLFEAHKLLFSFQLAVKVLEGGPAAPDPQFLDFFFKGNLSLERHKRPRPHDWVPDQGWQDVMGLTELAATKKGEGGSPHPLAGLADAIASDGASWRDWFELEAPESAHAPGGLAAALAPFERLLLLRCLRVDRVTVGVTRWVMGELGERYVTPP</sequence>
<dbReference type="FunFam" id="3.40.50.300:FF:002141">
    <property type="entry name" value="Dynein heavy chain"/>
    <property type="match status" value="1"/>
</dbReference>
<keyword evidence="11" id="KW-0969">Cilium</keyword>
<dbReference type="GO" id="GO:0045505">
    <property type="term" value="F:dynein intermediate chain binding"/>
    <property type="evidence" value="ECO:0007669"/>
    <property type="project" value="InterPro"/>
</dbReference>
<dbReference type="PANTHER" id="PTHR22878">
    <property type="entry name" value="DYNEIN HEAVY CHAIN 6, AXONEMAL-LIKE-RELATED"/>
    <property type="match status" value="1"/>
</dbReference>
<dbReference type="FunFam" id="1.10.8.1220:FF:000001">
    <property type="entry name" value="Dynein axonemal heavy chain 5"/>
    <property type="match status" value="1"/>
</dbReference>
<keyword evidence="10 15" id="KW-0175">Coiled coil</keyword>
<dbReference type="EMBL" id="KK102854">
    <property type="protein sequence ID" value="KIY96766.1"/>
    <property type="molecule type" value="Genomic_DNA"/>
</dbReference>
<dbReference type="EC" id="3.6.1.3" evidence="17"/>
<evidence type="ECO:0000256" key="2">
    <source>
        <dbReference type="ARBA" id="ARBA00022490"/>
    </source>
</evidence>
<evidence type="ECO:0000256" key="12">
    <source>
        <dbReference type="ARBA" id="ARBA00023175"/>
    </source>
</evidence>
<dbReference type="AlphaFoldDB" id="A0A0D2M6B7"/>
<keyword evidence="7" id="KW-0067">ATP-binding</keyword>
<dbReference type="InterPro" id="IPR035706">
    <property type="entry name" value="AAA_9"/>
</dbReference>
<reference evidence="17 18" key="1">
    <citation type="journal article" date="2013" name="BMC Genomics">
        <title>Reconstruction of the lipid metabolism for the microalga Monoraphidium neglectum from its genome sequence reveals characteristics suitable for biofuel production.</title>
        <authorList>
            <person name="Bogen C."/>
            <person name="Al-Dilaimi A."/>
            <person name="Albersmeier A."/>
            <person name="Wichmann J."/>
            <person name="Grundmann M."/>
            <person name="Rupp O."/>
            <person name="Lauersen K.J."/>
            <person name="Blifernez-Klassen O."/>
            <person name="Kalinowski J."/>
            <person name="Goesmann A."/>
            <person name="Mussgnug J.H."/>
            <person name="Kruse O."/>
        </authorList>
    </citation>
    <scope>NUCLEOTIDE SEQUENCE [LARGE SCALE GENOMIC DNA]</scope>
    <source>
        <strain evidence="17 18">SAG 48.87</strain>
    </source>
</reference>
<dbReference type="GO" id="GO:0060271">
    <property type="term" value="P:cilium assembly"/>
    <property type="evidence" value="ECO:0007669"/>
    <property type="project" value="UniProtKB-ARBA"/>
</dbReference>
<keyword evidence="18" id="KW-1185">Reference proteome</keyword>
<dbReference type="GO" id="GO:0016787">
    <property type="term" value="F:hydrolase activity"/>
    <property type="evidence" value="ECO:0007669"/>
    <property type="project" value="UniProtKB-KW"/>
</dbReference>
<dbReference type="PANTHER" id="PTHR22878:SF63">
    <property type="entry name" value="DYNEIN AXONEMAL HEAVY CHAIN 10"/>
    <property type="match status" value="1"/>
</dbReference>
<dbReference type="InterPro" id="IPR026983">
    <property type="entry name" value="DHC"/>
</dbReference>
<dbReference type="STRING" id="145388.A0A0D2M6B7"/>
<evidence type="ECO:0000256" key="4">
    <source>
        <dbReference type="ARBA" id="ARBA00022737"/>
    </source>
</evidence>
<keyword evidence="2" id="KW-0963">Cytoplasm</keyword>
<evidence type="ECO:0000256" key="14">
    <source>
        <dbReference type="ARBA" id="ARBA00023273"/>
    </source>
</evidence>
<keyword evidence="14" id="KW-0966">Cell projection</keyword>
<keyword evidence="5" id="KW-0547">Nucleotide-binding</keyword>
<dbReference type="Proteomes" id="UP000054498">
    <property type="component" value="Unassembled WGS sequence"/>
</dbReference>
<dbReference type="GO" id="GO:0007018">
    <property type="term" value="P:microtubule-based movement"/>
    <property type="evidence" value="ECO:0007669"/>
    <property type="project" value="InterPro"/>
</dbReference>
<dbReference type="GO" id="GO:0030286">
    <property type="term" value="C:dynein complex"/>
    <property type="evidence" value="ECO:0007669"/>
    <property type="project" value="UniProtKB-KW"/>
</dbReference>
<dbReference type="RefSeq" id="XP_013895786.1">
    <property type="nucleotide sequence ID" value="XM_014040332.1"/>
</dbReference>
<protein>
    <submittedName>
        <fullName evidence="17">Dynein heavy chain, axonemal</fullName>
        <ecNumber evidence="17">3.6.1.3</ecNumber>
    </submittedName>
</protein>
<dbReference type="Gene3D" id="3.40.50.300">
    <property type="entry name" value="P-loop containing nucleotide triphosphate hydrolases"/>
    <property type="match status" value="2"/>
</dbReference>
<keyword evidence="9" id="KW-0243">Dynein</keyword>
<dbReference type="OrthoDB" id="64868at2759"/>
<organism evidence="17 18">
    <name type="scientific">Monoraphidium neglectum</name>
    <dbReference type="NCBI Taxonomy" id="145388"/>
    <lineage>
        <taxon>Eukaryota</taxon>
        <taxon>Viridiplantae</taxon>
        <taxon>Chlorophyta</taxon>
        <taxon>core chlorophytes</taxon>
        <taxon>Chlorophyceae</taxon>
        <taxon>CS clade</taxon>
        <taxon>Sphaeropleales</taxon>
        <taxon>Selenastraceae</taxon>
        <taxon>Monoraphidium</taxon>
    </lineage>
</organism>
<keyword evidence="3" id="KW-0493">Microtubule</keyword>
<evidence type="ECO:0000313" key="17">
    <source>
        <dbReference type="EMBL" id="KIY96766.1"/>
    </source>
</evidence>
<accession>A0A0D2M6B7</accession>
<feature type="coiled-coil region" evidence="15">
    <location>
        <begin position="281"/>
        <end position="357"/>
    </location>
</feature>
<dbReference type="FunFam" id="3.40.50.300:FF:000049">
    <property type="entry name" value="Dynein, axonemal, heavy chain 5"/>
    <property type="match status" value="1"/>
</dbReference>
<dbReference type="Pfam" id="PF12781">
    <property type="entry name" value="AAA_9"/>
    <property type="match status" value="1"/>
</dbReference>
<comment type="subcellular location">
    <subcellularLocation>
        <location evidence="1">Cytoplasm</location>
        <location evidence="1">Cytoskeleton</location>
        <location evidence="1">Flagellum axoneme</location>
    </subcellularLocation>
</comment>
<evidence type="ECO:0000256" key="1">
    <source>
        <dbReference type="ARBA" id="ARBA00004611"/>
    </source>
</evidence>
<evidence type="ECO:0000256" key="13">
    <source>
        <dbReference type="ARBA" id="ARBA00023212"/>
    </source>
</evidence>
<keyword evidence="4" id="KW-0677">Repeat</keyword>
<evidence type="ECO:0000256" key="11">
    <source>
        <dbReference type="ARBA" id="ARBA00023069"/>
    </source>
</evidence>
<dbReference type="InterPro" id="IPR003593">
    <property type="entry name" value="AAA+_ATPase"/>
</dbReference>
<dbReference type="FunFam" id="1.20.920.20:FF:000001">
    <property type="entry name" value="dynein heavy chain 2, axonemal"/>
    <property type="match status" value="1"/>
</dbReference>
<dbReference type="SUPFAM" id="SSF52540">
    <property type="entry name" value="P-loop containing nucleoside triphosphate hydrolases"/>
    <property type="match status" value="1"/>
</dbReference>
<evidence type="ECO:0000256" key="10">
    <source>
        <dbReference type="ARBA" id="ARBA00023054"/>
    </source>
</evidence>
<dbReference type="Gene3D" id="6.10.140.1060">
    <property type="match status" value="1"/>
</dbReference>
<proteinExistence type="predicted"/>
<keyword evidence="8" id="KW-0282">Flagellum</keyword>
<gene>
    <name evidence="17" type="ORF">MNEG_11196</name>
</gene>
<dbReference type="InterPro" id="IPR027417">
    <property type="entry name" value="P-loop_NTPase"/>
</dbReference>
<evidence type="ECO:0000256" key="7">
    <source>
        <dbReference type="ARBA" id="ARBA00022840"/>
    </source>
</evidence>
<feature type="non-terminal residue" evidence="17">
    <location>
        <position position="1085"/>
    </location>
</feature>
<dbReference type="GO" id="GO:0005929">
    <property type="term" value="C:cilium"/>
    <property type="evidence" value="ECO:0007669"/>
    <property type="project" value="UniProtKB-ARBA"/>
</dbReference>
<dbReference type="GO" id="GO:0005524">
    <property type="term" value="F:ATP binding"/>
    <property type="evidence" value="ECO:0007669"/>
    <property type="project" value="UniProtKB-KW"/>
</dbReference>
<keyword evidence="13" id="KW-0206">Cytoskeleton</keyword>
<feature type="coiled-coil region" evidence="15">
    <location>
        <begin position="824"/>
        <end position="851"/>
    </location>
</feature>
<dbReference type="GeneID" id="25728434"/>
<dbReference type="InterPro" id="IPR024317">
    <property type="entry name" value="Dynein_heavy_chain_D4_dom"/>
</dbReference>
<dbReference type="Gene3D" id="1.10.8.1220">
    <property type="match status" value="1"/>
</dbReference>
<dbReference type="InterPro" id="IPR024743">
    <property type="entry name" value="Dynein_HC_stalk"/>
</dbReference>
<evidence type="ECO:0000256" key="6">
    <source>
        <dbReference type="ARBA" id="ARBA00022794"/>
    </source>
</evidence>
<evidence type="ECO:0000256" key="3">
    <source>
        <dbReference type="ARBA" id="ARBA00022701"/>
    </source>
</evidence>
<evidence type="ECO:0000256" key="15">
    <source>
        <dbReference type="SAM" id="Coils"/>
    </source>
</evidence>
<dbReference type="Gene3D" id="1.20.920.20">
    <property type="match status" value="1"/>
</dbReference>
<evidence type="ECO:0000256" key="9">
    <source>
        <dbReference type="ARBA" id="ARBA00023017"/>
    </source>
</evidence>
<dbReference type="GO" id="GO:0005874">
    <property type="term" value="C:microtubule"/>
    <property type="evidence" value="ECO:0007669"/>
    <property type="project" value="UniProtKB-KW"/>
</dbReference>
<evidence type="ECO:0000259" key="16">
    <source>
        <dbReference type="SMART" id="SM00382"/>
    </source>
</evidence>
<dbReference type="SMART" id="SM00382">
    <property type="entry name" value="AAA"/>
    <property type="match status" value="1"/>
</dbReference>
<evidence type="ECO:0000313" key="18">
    <source>
        <dbReference type="Proteomes" id="UP000054498"/>
    </source>
</evidence>
<feature type="domain" description="AAA+ ATPase" evidence="16">
    <location>
        <begin position="23"/>
        <end position="180"/>
    </location>
</feature>
<dbReference type="Pfam" id="PF12777">
    <property type="entry name" value="MT"/>
    <property type="match status" value="1"/>
</dbReference>
<keyword evidence="17" id="KW-0378">Hydrolase</keyword>
<dbReference type="Gene3D" id="1.20.920.30">
    <property type="match status" value="1"/>
</dbReference>
<evidence type="ECO:0000256" key="5">
    <source>
        <dbReference type="ARBA" id="ARBA00022741"/>
    </source>
</evidence>
<name>A0A0D2M6B7_9CHLO</name>
<evidence type="ECO:0000256" key="8">
    <source>
        <dbReference type="ARBA" id="ARBA00022846"/>
    </source>
</evidence>
<keyword evidence="6" id="KW-0970">Cilium biogenesis/degradation</keyword>
<dbReference type="KEGG" id="mng:MNEG_11196"/>
<dbReference type="GO" id="GO:0051959">
    <property type="term" value="F:dynein light intermediate chain binding"/>
    <property type="evidence" value="ECO:0007669"/>
    <property type="project" value="InterPro"/>
</dbReference>
<feature type="coiled-coil region" evidence="15">
    <location>
        <begin position="496"/>
        <end position="565"/>
    </location>
</feature>
<dbReference type="Pfam" id="PF12780">
    <property type="entry name" value="AAA_8"/>
    <property type="match status" value="1"/>
</dbReference>
<keyword evidence="12" id="KW-0505">Motor protein</keyword>